<dbReference type="GeneID" id="34571266"/>
<accession>A0A1F5M031</accession>
<evidence type="ECO:0000256" key="1">
    <source>
        <dbReference type="SAM" id="MobiDB-lite"/>
    </source>
</evidence>
<keyword evidence="3" id="KW-1185">Reference proteome</keyword>
<dbReference type="EMBL" id="LXJU01000001">
    <property type="protein sequence ID" value="OGE58551.1"/>
    <property type="molecule type" value="Genomic_DNA"/>
</dbReference>
<dbReference type="AlphaFoldDB" id="A0A1F5M031"/>
<organism evidence="2 3">
    <name type="scientific">Penicillium arizonense</name>
    <dbReference type="NCBI Taxonomy" id="1835702"/>
    <lineage>
        <taxon>Eukaryota</taxon>
        <taxon>Fungi</taxon>
        <taxon>Dikarya</taxon>
        <taxon>Ascomycota</taxon>
        <taxon>Pezizomycotina</taxon>
        <taxon>Eurotiomycetes</taxon>
        <taxon>Eurotiomycetidae</taxon>
        <taxon>Eurotiales</taxon>
        <taxon>Aspergillaceae</taxon>
        <taxon>Penicillium</taxon>
    </lineage>
</organism>
<gene>
    <name evidence="2" type="ORF">PENARI_c001G05180</name>
</gene>
<feature type="compositionally biased region" description="Polar residues" evidence="1">
    <location>
        <begin position="30"/>
        <end position="41"/>
    </location>
</feature>
<name>A0A1F5M031_PENAI</name>
<dbReference type="Proteomes" id="UP000177622">
    <property type="component" value="Unassembled WGS sequence"/>
</dbReference>
<sequence length="232" mass="25518">MGNNKSKSHAYMPLNPSPPIEESTFVEEQPTVQSSAVSQPATPDAPGAQLSTMDASGNPPRYEETTKAPHKTNKAKDVENFVKSLETAQHTKDLLEPLLSSALSLDEKWKIMDTGMRYPSIPRDLSFQAICHGPGLLHFIGHTGNLVEGVGLSRTVYIAYRRLVDLRDKENTRTGICLKSYENIVQGEEAVVDGVADAVKNHDWSTDSTLIRFGSLIRFMARVTVPQRAIAV</sequence>
<proteinExistence type="predicted"/>
<reference evidence="2 3" key="1">
    <citation type="journal article" date="2016" name="Sci. Rep.">
        <title>Penicillium arizonense, a new, genome sequenced fungal species, reveals a high chemical diversity in secreted metabolites.</title>
        <authorList>
            <person name="Grijseels S."/>
            <person name="Nielsen J.C."/>
            <person name="Randelovic M."/>
            <person name="Nielsen J."/>
            <person name="Nielsen K.F."/>
            <person name="Workman M."/>
            <person name="Frisvad J.C."/>
        </authorList>
    </citation>
    <scope>NUCLEOTIDE SEQUENCE [LARGE SCALE GENOMIC DNA]</scope>
    <source>
        <strain evidence="2 3">CBS 141311</strain>
    </source>
</reference>
<dbReference type="STRING" id="1835702.A0A1F5M031"/>
<feature type="region of interest" description="Disordered" evidence="1">
    <location>
        <begin position="1"/>
        <end position="75"/>
    </location>
</feature>
<evidence type="ECO:0000313" key="3">
    <source>
        <dbReference type="Proteomes" id="UP000177622"/>
    </source>
</evidence>
<dbReference type="RefSeq" id="XP_022493973.1">
    <property type="nucleotide sequence ID" value="XM_022626532.1"/>
</dbReference>
<comment type="caution">
    <text evidence="2">The sequence shown here is derived from an EMBL/GenBank/DDBJ whole genome shotgun (WGS) entry which is preliminary data.</text>
</comment>
<evidence type="ECO:0000313" key="2">
    <source>
        <dbReference type="EMBL" id="OGE58551.1"/>
    </source>
</evidence>
<protein>
    <submittedName>
        <fullName evidence="2">Uncharacterized protein</fullName>
    </submittedName>
</protein>